<dbReference type="PROSITE" id="PS51800">
    <property type="entry name" value="ZF_CHHC_U11_48K"/>
    <property type="match status" value="1"/>
</dbReference>
<organism evidence="6 7">
    <name type="scientific">Asbolus verrucosus</name>
    <name type="common">Desert ironclad beetle</name>
    <dbReference type="NCBI Taxonomy" id="1661398"/>
    <lineage>
        <taxon>Eukaryota</taxon>
        <taxon>Metazoa</taxon>
        <taxon>Ecdysozoa</taxon>
        <taxon>Arthropoda</taxon>
        <taxon>Hexapoda</taxon>
        <taxon>Insecta</taxon>
        <taxon>Pterygota</taxon>
        <taxon>Neoptera</taxon>
        <taxon>Endopterygota</taxon>
        <taxon>Coleoptera</taxon>
        <taxon>Polyphaga</taxon>
        <taxon>Cucujiformia</taxon>
        <taxon>Tenebrionidae</taxon>
        <taxon>Pimeliinae</taxon>
        <taxon>Asbolus</taxon>
    </lineage>
</organism>
<proteinExistence type="predicted"/>
<feature type="compositionally biased region" description="Low complexity" evidence="4">
    <location>
        <begin position="226"/>
        <end position="240"/>
    </location>
</feature>
<keyword evidence="7" id="KW-1185">Reference proteome</keyword>
<evidence type="ECO:0000313" key="7">
    <source>
        <dbReference type="Proteomes" id="UP000292052"/>
    </source>
</evidence>
<dbReference type="GO" id="GO:0008270">
    <property type="term" value="F:zinc ion binding"/>
    <property type="evidence" value="ECO:0007669"/>
    <property type="project" value="UniProtKB-KW"/>
</dbReference>
<dbReference type="GO" id="GO:1990904">
    <property type="term" value="C:ribonucleoprotein complex"/>
    <property type="evidence" value="ECO:0007669"/>
    <property type="project" value="UniProtKB-KW"/>
</dbReference>
<feature type="compositionally biased region" description="Basic and acidic residues" evidence="4">
    <location>
        <begin position="243"/>
        <end position="258"/>
    </location>
</feature>
<dbReference type="OrthoDB" id="69229at2759"/>
<comment type="caution">
    <text evidence="6">The sequence shown here is derived from an EMBL/GenBank/DDBJ whole genome shotgun (WGS) entry which is preliminary data.</text>
</comment>
<gene>
    <name evidence="6" type="ORF">BDFB_003929</name>
</gene>
<keyword evidence="1" id="KW-0479">Metal-binding</keyword>
<dbReference type="AlphaFoldDB" id="A0A482VCJ5"/>
<feature type="non-terminal residue" evidence="6">
    <location>
        <position position="303"/>
    </location>
</feature>
<sequence>IRKKQLDNLDQLISSSRERIQSVLKYLGWTAENVEKEVPLVPCPINPHHRICSRSWNEHIEKCVIKLEGYDVKDQFLSESLNDATQSIYLAWNGLDPDPRTADRMVSTYSPDERLIFYNYCVENTIGPPPPPEFTTIHNKKRDEEKPLSYEELLAQERDAKRRRAKYRSVHINRKNHTEVIREVINGQMEEYKEWLLAKQSKNIEECSKNNGINEDKREEQERPHSSTSRNSNRSSSSRSTSRKYDRHRERRESSRDRHYRSKNYDIKHIIKCPLIEIIILLKEDNLLEIEEASEKITEEGAR</sequence>
<keyword evidence="3" id="KW-0862">Zinc</keyword>
<dbReference type="InterPro" id="IPR022776">
    <property type="entry name" value="TRM13/UPF0224_CHHC_Znf_dom"/>
</dbReference>
<keyword evidence="2" id="KW-0863">Zinc-finger</keyword>
<dbReference type="EMBL" id="QDEB01114010">
    <property type="protein sequence ID" value="RZB41016.1"/>
    <property type="molecule type" value="Genomic_DNA"/>
</dbReference>
<name>A0A482VCJ5_ASBVE</name>
<evidence type="ECO:0000256" key="3">
    <source>
        <dbReference type="ARBA" id="ARBA00022833"/>
    </source>
</evidence>
<dbReference type="Proteomes" id="UP000292052">
    <property type="component" value="Unassembled WGS sequence"/>
</dbReference>
<evidence type="ECO:0000259" key="5">
    <source>
        <dbReference type="PROSITE" id="PS51800"/>
    </source>
</evidence>
<feature type="compositionally biased region" description="Basic and acidic residues" evidence="4">
    <location>
        <begin position="207"/>
        <end position="225"/>
    </location>
</feature>
<feature type="domain" description="CHHC U11-48K-type" evidence="5">
    <location>
        <begin position="40"/>
        <end position="67"/>
    </location>
</feature>
<evidence type="ECO:0000256" key="1">
    <source>
        <dbReference type="ARBA" id="ARBA00022723"/>
    </source>
</evidence>
<feature type="region of interest" description="Disordered" evidence="4">
    <location>
        <begin position="129"/>
        <end position="149"/>
    </location>
</feature>
<protein>
    <submittedName>
        <fullName evidence="6">U11/U12 small nuclear ribonucleoprotein 48 kDa protein-like</fullName>
    </submittedName>
</protein>
<evidence type="ECO:0000313" key="6">
    <source>
        <dbReference type="EMBL" id="RZB41016.1"/>
    </source>
</evidence>
<keyword evidence="6" id="KW-0687">Ribonucleoprotein</keyword>
<dbReference type="STRING" id="1661398.A0A482VCJ5"/>
<reference evidence="6 7" key="1">
    <citation type="submission" date="2017-03" db="EMBL/GenBank/DDBJ databases">
        <title>Genome of the blue death feigning beetle - Asbolus verrucosus.</title>
        <authorList>
            <person name="Rider S.D."/>
        </authorList>
    </citation>
    <scope>NUCLEOTIDE SEQUENCE [LARGE SCALE GENOMIC DNA]</scope>
    <source>
        <strain evidence="6">Butters</strain>
        <tissue evidence="6">Head and leg muscle</tissue>
    </source>
</reference>
<feature type="region of interest" description="Disordered" evidence="4">
    <location>
        <begin position="207"/>
        <end position="258"/>
    </location>
</feature>
<feature type="non-terminal residue" evidence="6">
    <location>
        <position position="1"/>
    </location>
</feature>
<evidence type="ECO:0000256" key="4">
    <source>
        <dbReference type="SAM" id="MobiDB-lite"/>
    </source>
</evidence>
<accession>A0A482VCJ5</accession>
<evidence type="ECO:0000256" key="2">
    <source>
        <dbReference type="ARBA" id="ARBA00022771"/>
    </source>
</evidence>